<feature type="region of interest" description="Disordered" evidence="5">
    <location>
        <begin position="229"/>
        <end position="306"/>
    </location>
</feature>
<dbReference type="EMBL" id="FO082047">
    <property type="protein sequence ID" value="CCE86239.1"/>
    <property type="molecule type" value="Genomic_DNA"/>
</dbReference>
<feature type="domain" description="SET" evidence="6">
    <location>
        <begin position="594"/>
        <end position="698"/>
    </location>
</feature>
<feature type="compositionally biased region" description="Basic and acidic residues" evidence="5">
    <location>
        <begin position="87"/>
        <end position="118"/>
    </location>
</feature>
<dbReference type="FunCoup" id="G8Y378">
    <property type="interactions" value="261"/>
</dbReference>
<feature type="region of interest" description="Disordered" evidence="5">
    <location>
        <begin position="26"/>
        <end position="186"/>
    </location>
</feature>
<feature type="compositionally biased region" description="Basic and acidic residues" evidence="5">
    <location>
        <begin position="435"/>
        <end position="454"/>
    </location>
</feature>
<keyword evidence="1" id="KW-0479">Metal-binding</keyword>
<evidence type="ECO:0000259" key="6">
    <source>
        <dbReference type="Pfam" id="PF00856"/>
    </source>
</evidence>
<evidence type="ECO:0000256" key="5">
    <source>
        <dbReference type="SAM" id="MobiDB-lite"/>
    </source>
</evidence>
<evidence type="ECO:0000256" key="3">
    <source>
        <dbReference type="ARBA" id="ARBA00022833"/>
    </source>
</evidence>
<dbReference type="SUPFAM" id="SSF57903">
    <property type="entry name" value="FYVE/PHD zinc finger"/>
    <property type="match status" value="1"/>
</dbReference>
<gene>
    <name evidence="7" type="primary">Piso0_005898</name>
    <name evidence="7" type="ORF">GNLVRS01_PISO0M24696g</name>
</gene>
<dbReference type="InterPro" id="IPR019786">
    <property type="entry name" value="Zinc_finger_PHD-type_CS"/>
</dbReference>
<dbReference type="HOGENOM" id="CLU_005191_0_0_1"/>
<proteinExistence type="predicted"/>
<dbReference type="eggNOG" id="KOG1844">
    <property type="taxonomic scope" value="Eukaryota"/>
</dbReference>
<feature type="compositionally biased region" description="Basic and acidic residues" evidence="5">
    <location>
        <begin position="941"/>
        <end position="962"/>
    </location>
</feature>
<feature type="compositionally biased region" description="Polar residues" evidence="5">
    <location>
        <begin position="295"/>
        <end position="306"/>
    </location>
</feature>
<dbReference type="InterPro" id="IPR046341">
    <property type="entry name" value="SET_dom_sf"/>
</dbReference>
<reference evidence="7 8" key="1">
    <citation type="journal article" date="2012" name="G3 (Bethesda)">
        <title>Pichia sorbitophila, an interspecies yeast hybrid reveals early steps of genome resolution following polyploidization.</title>
        <authorList>
            <person name="Leh Louis V."/>
            <person name="Despons L."/>
            <person name="Friedrich A."/>
            <person name="Martin T."/>
            <person name="Durrens P."/>
            <person name="Casaregola S."/>
            <person name="Neuveglise C."/>
            <person name="Fairhead C."/>
            <person name="Marck C."/>
            <person name="Cruz J.A."/>
            <person name="Straub M.L."/>
            <person name="Kugler V."/>
            <person name="Sacerdot C."/>
            <person name="Uzunov Z."/>
            <person name="Thierry A."/>
            <person name="Weiss S."/>
            <person name="Bleykasten C."/>
            <person name="De Montigny J."/>
            <person name="Jacques N."/>
            <person name="Jung P."/>
            <person name="Lemaire M."/>
            <person name="Mallet S."/>
            <person name="Morel G."/>
            <person name="Richard G.F."/>
            <person name="Sarkar A."/>
            <person name="Savel G."/>
            <person name="Schacherer J."/>
            <person name="Seret M.L."/>
            <person name="Talla E."/>
            <person name="Samson G."/>
            <person name="Jubin C."/>
            <person name="Poulain J."/>
            <person name="Vacherie B."/>
            <person name="Barbe V."/>
            <person name="Pelletier E."/>
            <person name="Sherman D.J."/>
            <person name="Westhof E."/>
            <person name="Weissenbach J."/>
            <person name="Baret P.V."/>
            <person name="Wincker P."/>
            <person name="Gaillardin C."/>
            <person name="Dujon B."/>
            <person name="Souciet J.L."/>
        </authorList>
    </citation>
    <scope>NUCLEOTIDE SEQUENCE [LARGE SCALE GENOMIC DNA]</scope>
    <source>
        <strain evidence="8">ATCC MYA-4447 / BCRC 22081 / CBS 7064 / NBRC 10061 / NRRL Y-12695</strain>
    </source>
</reference>
<dbReference type="PANTHER" id="PTHR46462:SF3">
    <property type="entry name" value="UPSET, ISOFORM A"/>
    <property type="match status" value="1"/>
</dbReference>
<evidence type="ECO:0000313" key="8">
    <source>
        <dbReference type="Proteomes" id="UP000005222"/>
    </source>
</evidence>
<dbReference type="InterPro" id="IPR011011">
    <property type="entry name" value="Znf_FYVE_PHD"/>
</dbReference>
<keyword evidence="2" id="KW-0863">Zinc-finger</keyword>
<dbReference type="Pfam" id="PF20826">
    <property type="entry name" value="PHD_5"/>
    <property type="match status" value="1"/>
</dbReference>
<dbReference type="Gene3D" id="3.30.40.10">
    <property type="entry name" value="Zinc/RING finger domain, C3HC4 (zinc finger)"/>
    <property type="match status" value="1"/>
</dbReference>
<dbReference type="GO" id="GO:0006355">
    <property type="term" value="P:regulation of DNA-templated transcription"/>
    <property type="evidence" value="ECO:0007669"/>
    <property type="project" value="TreeGrafter"/>
</dbReference>
<dbReference type="OrthoDB" id="20872at2759"/>
<feature type="compositionally biased region" description="Polar residues" evidence="5">
    <location>
        <begin position="230"/>
        <end position="257"/>
    </location>
</feature>
<dbReference type="PANTHER" id="PTHR46462">
    <property type="entry name" value="UPSET, ISOFORM A"/>
    <property type="match status" value="1"/>
</dbReference>
<keyword evidence="4" id="KW-0156">Chromatin regulator</keyword>
<feature type="compositionally biased region" description="Polar residues" evidence="5">
    <location>
        <begin position="64"/>
        <end position="85"/>
    </location>
</feature>
<dbReference type="STRING" id="559304.G8Y378"/>
<accession>G8Y378</accession>
<keyword evidence="8" id="KW-1185">Reference proteome</keyword>
<feature type="region of interest" description="Disordered" evidence="5">
    <location>
        <begin position="890"/>
        <end position="922"/>
    </location>
</feature>
<feature type="compositionally biased region" description="Basic and acidic residues" evidence="5">
    <location>
        <begin position="126"/>
        <end position="154"/>
    </location>
</feature>
<dbReference type="GO" id="GO:0006325">
    <property type="term" value="P:chromatin organization"/>
    <property type="evidence" value="ECO:0007669"/>
    <property type="project" value="UniProtKB-KW"/>
</dbReference>
<dbReference type="InterPro" id="IPR001214">
    <property type="entry name" value="SET_dom"/>
</dbReference>
<evidence type="ECO:0000256" key="2">
    <source>
        <dbReference type="ARBA" id="ARBA00022771"/>
    </source>
</evidence>
<evidence type="ECO:0000256" key="4">
    <source>
        <dbReference type="ARBA" id="ARBA00022853"/>
    </source>
</evidence>
<feature type="compositionally biased region" description="Basic and acidic residues" evidence="5">
    <location>
        <begin position="971"/>
        <end position="986"/>
    </location>
</feature>
<name>G8Y378_PICSO</name>
<dbReference type="PROSITE" id="PS01359">
    <property type="entry name" value="ZF_PHD_1"/>
    <property type="match status" value="1"/>
</dbReference>
<evidence type="ECO:0000256" key="1">
    <source>
        <dbReference type="ARBA" id="ARBA00022723"/>
    </source>
</evidence>
<dbReference type="OMA" id="NANNDCA"/>
<dbReference type="GO" id="GO:0070210">
    <property type="term" value="C:Rpd3L-Expanded complex"/>
    <property type="evidence" value="ECO:0007669"/>
    <property type="project" value="TreeGrafter"/>
</dbReference>
<evidence type="ECO:0000313" key="7">
    <source>
        <dbReference type="EMBL" id="CCE86239.1"/>
    </source>
</evidence>
<feature type="compositionally biased region" description="Basic and acidic residues" evidence="5">
    <location>
        <begin position="162"/>
        <end position="179"/>
    </location>
</feature>
<feature type="compositionally biased region" description="Basic and acidic residues" evidence="5">
    <location>
        <begin position="897"/>
        <end position="916"/>
    </location>
</feature>
<dbReference type="InterPro" id="IPR013083">
    <property type="entry name" value="Znf_RING/FYVE/PHD"/>
</dbReference>
<feature type="region of interest" description="Disordered" evidence="5">
    <location>
        <begin position="936"/>
        <end position="991"/>
    </location>
</feature>
<organism evidence="7 8">
    <name type="scientific">Pichia sorbitophila (strain ATCC MYA-4447 / BCRC 22081 / CBS 7064 / NBRC 10061 / NRRL Y-12695)</name>
    <name type="common">Hybrid yeast</name>
    <dbReference type="NCBI Taxonomy" id="559304"/>
    <lineage>
        <taxon>Eukaryota</taxon>
        <taxon>Fungi</taxon>
        <taxon>Dikarya</taxon>
        <taxon>Ascomycota</taxon>
        <taxon>Saccharomycotina</taxon>
        <taxon>Pichiomycetes</taxon>
        <taxon>Debaryomycetaceae</taxon>
        <taxon>Millerozyma</taxon>
    </lineage>
</organism>
<dbReference type="SUPFAM" id="SSF82199">
    <property type="entry name" value="SET domain"/>
    <property type="match status" value="1"/>
</dbReference>
<dbReference type="Gene3D" id="2.170.270.10">
    <property type="entry name" value="SET domain"/>
    <property type="match status" value="1"/>
</dbReference>
<dbReference type="Pfam" id="PF00856">
    <property type="entry name" value="SET"/>
    <property type="match status" value="1"/>
</dbReference>
<feature type="region of interest" description="Disordered" evidence="5">
    <location>
        <begin position="395"/>
        <end position="454"/>
    </location>
</feature>
<dbReference type="Proteomes" id="UP000005222">
    <property type="component" value="Chromosome M"/>
</dbReference>
<dbReference type="GO" id="GO:0034967">
    <property type="term" value="C:Set3 complex"/>
    <property type="evidence" value="ECO:0007669"/>
    <property type="project" value="TreeGrafter"/>
</dbReference>
<feature type="compositionally biased region" description="Basic and acidic residues" evidence="5">
    <location>
        <begin position="258"/>
        <end position="270"/>
    </location>
</feature>
<sequence>MSGSNKEDDQLFQDASTLLMFANVAAKQQQQELNRRITPPPQHTLVPPIYAPPYSAPDAVSNRYVASTSYPIHQDTSTYSTTSPKQMIDKKNDKGTLVDNEERQDNKQKEIVHDESEKNLSQGDISGKEQDSTPHEAEGPKPVRNEMEVHHSRDNSSNSIGDFKDESHANNVSNRDKNFKYSPGPASVVLTRGINIESGKRNNNNAMIAAAALAAAADIPLPLIKKTEAEQSTQNVSNEAETNSSNEINTSKPQIKSEQSDSGHLSEKGEPTAMPVDEGSETISSEQNIPAPENVPTSVPETAADSSNLEIPPLERYKVKPDSGLIGCICSIEDDDGFTIQCDICYRWQHCVCMGFSTGEEIPDEYTCYFCDKNKWGKFDPTECRHKTLRRLEGESHNYDQKVSDPSTSGKRKHSSDMRVDEKKKKKLYKPVDQSSEKAERRKKEKDESVPNKQEIVRNYENDLLNDGMFAEFYEAEYYKISDNEYKLRSLHDNLKQAGLTFYDNYSSVSGGENIKTDIEIVDLDKFNSIKFCHIVRSSPNSENSTTFNEKDENHMLSIQVKYYNDNHKQKFSGIQRLGLFISSPNITDKQLVIPKGTPIIEYLGEIDLFMNYKNSPISQYHIWGTPKPKIVKATLKLSEDDRRDVVLNSRFSGNESRYIRKSCPSTSNCEIKVIYVPQLNSFKYLVVASKDITLSKEVDSEELRFEWEWDRDHPIKKLLKAANQDDIESLKFDQLSDKEKSFLISCVDNLLNFSDCGCCSASSNAINNECAVFKVKKATSYLLRSVRKMANISNVNLSKPKDELIDIKKPMKYLPWSQRLQQRDRSLIMQFFSTEESRIPSCAIEDDKEKYSSNIVPDKGPDNSTNDITKRPFCRIQYIQNILKHGWDVSTVNSDEGGKRTLTENRSDGKSHETESIGIPLLPEVLINIQKEVNEEMQEKDDSNSKSDEPVNKGEVTEEQPKPVSGSLQDKVKSTDAEAPKDAETARVPVVKKLSFADYKKKMK</sequence>
<dbReference type="AlphaFoldDB" id="G8Y378"/>
<protein>
    <submittedName>
        <fullName evidence="7">Piso0_005898 protein</fullName>
    </submittedName>
</protein>
<dbReference type="InParanoid" id="G8Y378"/>
<keyword evidence="3" id="KW-0862">Zinc</keyword>
<dbReference type="GO" id="GO:0008270">
    <property type="term" value="F:zinc ion binding"/>
    <property type="evidence" value="ECO:0007669"/>
    <property type="project" value="UniProtKB-KW"/>
</dbReference>